<dbReference type="InterPro" id="IPR013783">
    <property type="entry name" value="Ig-like_fold"/>
</dbReference>
<name>G9WFA0_9LACO</name>
<dbReference type="EMBL" id="AFVZ01000001">
    <property type="protein sequence ID" value="EHN58820.1"/>
    <property type="molecule type" value="Genomic_DNA"/>
</dbReference>
<dbReference type="NCBIfam" id="TIGR02104">
    <property type="entry name" value="pulA_typeI"/>
    <property type="match status" value="1"/>
</dbReference>
<proteinExistence type="inferred from homology"/>
<keyword evidence="4" id="KW-1185">Reference proteome</keyword>
<dbReference type="eggNOG" id="COG1523">
    <property type="taxonomic scope" value="Bacteria"/>
</dbReference>
<dbReference type="SUPFAM" id="SSF81296">
    <property type="entry name" value="E set domains"/>
    <property type="match status" value="1"/>
</dbReference>
<sequence>MTTEVSLFSEIQSEAFDNKFKYKGSDLGAHYTATGTSFKLWAPTALKVDLIVYGNAKQPMLDGTVYHMQRGSDKQRGIFILYLAGDHDKMIYNFRLSFKNGRITESRDPYAFAVTVNGDRSVVIDQSKSYPADFHSSRFKRVDQAVDALIYELHIRDFTTSPSSGIDQQFRGKYLGAVQTGSTNPASSKATGIDYLKQIGINYVQIQPFFDFATVDENNPSSKYNWGYDPKNYNVPEGSYASNPNDPYCRLIETKEMIQGFHDQGIGVIMDVVYNHVFLVDQSSLDATVPGYYFRHNPDGSLSNGSGINNDTASERAMFQKFMIDSVCYWVKNFGVDGFRFDLMGIHDVDTMTKIRHAMDEIDPKILLYGEGWNMNTALPEKLRATQQNADVLPGIAFFSDQMRDAVKGDGDSQKGGFVNGPYQLSANQQLKASILGHASNGSYQNAAQLIQYVEVHDNLTLNDKLSLTNPQDDPYHHYLRDTLATAIIYLSEGIPLIAAGQEFLRSKHGNANSYNAPDIVNALDWGQLSKQHKSIEFLTQLINFRKSTTQLHLTRYDDIDRQVKFWDSGTKSLIVYTLDHDFLIALNASGQKIDLKTKISYVNFNQAKLLLTNDYQENGSKAEINDLTIQVWKL</sequence>
<dbReference type="Proteomes" id="UP000004959">
    <property type="component" value="Chromosome"/>
</dbReference>
<dbReference type="Gene3D" id="2.60.40.10">
    <property type="entry name" value="Immunoglobulins"/>
    <property type="match status" value="1"/>
</dbReference>
<dbReference type="InterPro" id="IPR017853">
    <property type="entry name" value="GH"/>
</dbReference>
<comment type="caution">
    <text evidence="3">The sequence shown here is derived from an EMBL/GenBank/DDBJ whole genome shotgun (WGS) entry which is preliminary data.</text>
</comment>
<dbReference type="RefSeq" id="WP_007745368.1">
    <property type="nucleotide sequence ID" value="NZ_CM001398.1"/>
</dbReference>
<dbReference type="CDD" id="cd02860">
    <property type="entry name" value="E_set_Pullulanase"/>
    <property type="match status" value="1"/>
</dbReference>
<protein>
    <submittedName>
        <fullName evidence="3">Glycogen debranching enzyme</fullName>
    </submittedName>
</protein>
<accession>G9WFA0</accession>
<evidence type="ECO:0000313" key="3">
    <source>
        <dbReference type="EMBL" id="EHN58820.1"/>
    </source>
</evidence>
<dbReference type="Pfam" id="PF02922">
    <property type="entry name" value="CBM_48"/>
    <property type="match status" value="1"/>
</dbReference>
<dbReference type="PATRIC" id="fig|1045004.4.peg.710"/>
<dbReference type="InterPro" id="IPR006047">
    <property type="entry name" value="GH13_cat_dom"/>
</dbReference>
<dbReference type="GO" id="GO:0005975">
    <property type="term" value="P:carbohydrate metabolic process"/>
    <property type="evidence" value="ECO:0007669"/>
    <property type="project" value="InterPro"/>
</dbReference>
<dbReference type="SUPFAM" id="SSF51445">
    <property type="entry name" value="(Trans)glycosidases"/>
    <property type="match status" value="1"/>
</dbReference>
<reference evidence="3 4" key="1">
    <citation type="journal article" date="2012" name="PLoS ONE">
        <title>Functional divergence in the genus oenococcus as predicted by genome sequencing of the newly-described species, Oenococcus kitaharae.</title>
        <authorList>
            <person name="Borneman A.R."/>
            <person name="McCarthy J.M."/>
            <person name="Chambers P.J."/>
            <person name="Bartowsky E.J."/>
        </authorList>
    </citation>
    <scope>NUCLEOTIDE SEQUENCE [LARGE SCALE GENOMIC DNA]</scope>
    <source>
        <strain evidence="4">DSM17330</strain>
    </source>
</reference>
<dbReference type="OrthoDB" id="9761875at2"/>
<gene>
    <name evidence="3" type="ORF">OKIT_0709</name>
</gene>
<feature type="domain" description="Glycosyl hydrolase family 13 catalytic" evidence="2">
    <location>
        <begin position="182"/>
        <end position="546"/>
    </location>
</feature>
<dbReference type="InterPro" id="IPR004193">
    <property type="entry name" value="Glyco_hydro_13_N"/>
</dbReference>
<dbReference type="HOGENOM" id="CLU_004744_4_1_9"/>
<dbReference type="InterPro" id="IPR011840">
    <property type="entry name" value="PulA_typeI"/>
</dbReference>
<dbReference type="Gene3D" id="3.20.20.80">
    <property type="entry name" value="Glycosidases"/>
    <property type="match status" value="1"/>
</dbReference>
<evidence type="ECO:0000259" key="2">
    <source>
        <dbReference type="SMART" id="SM00642"/>
    </source>
</evidence>
<evidence type="ECO:0000256" key="1">
    <source>
        <dbReference type="ARBA" id="ARBA00008061"/>
    </source>
</evidence>
<evidence type="ECO:0000313" key="4">
    <source>
        <dbReference type="Proteomes" id="UP000004959"/>
    </source>
</evidence>
<dbReference type="SMART" id="SM00642">
    <property type="entry name" value="Aamy"/>
    <property type="match status" value="1"/>
</dbReference>
<dbReference type="CDD" id="cd11341">
    <property type="entry name" value="AmyAc_Pullulanase_LD-like"/>
    <property type="match status" value="1"/>
</dbReference>
<dbReference type="PANTHER" id="PTHR43002">
    <property type="entry name" value="GLYCOGEN DEBRANCHING ENZYME"/>
    <property type="match status" value="1"/>
</dbReference>
<organism evidence="3 4">
    <name type="scientific">Oenococcus kitaharae DSM 17330</name>
    <dbReference type="NCBI Taxonomy" id="1045004"/>
    <lineage>
        <taxon>Bacteria</taxon>
        <taxon>Bacillati</taxon>
        <taxon>Bacillota</taxon>
        <taxon>Bacilli</taxon>
        <taxon>Lactobacillales</taxon>
        <taxon>Lactobacillaceae</taxon>
        <taxon>Oenococcus</taxon>
    </lineage>
</organism>
<dbReference type="Pfam" id="PF00128">
    <property type="entry name" value="Alpha-amylase"/>
    <property type="match status" value="1"/>
</dbReference>
<dbReference type="InterPro" id="IPR014756">
    <property type="entry name" value="Ig_E-set"/>
</dbReference>
<dbReference type="GO" id="GO:0004553">
    <property type="term" value="F:hydrolase activity, hydrolyzing O-glycosyl compounds"/>
    <property type="evidence" value="ECO:0007669"/>
    <property type="project" value="InterPro"/>
</dbReference>
<comment type="similarity">
    <text evidence="1">Belongs to the glycosyl hydrolase 13 family.</text>
</comment>
<dbReference type="AlphaFoldDB" id="G9WFA0"/>